<dbReference type="OrthoDB" id="190434at2759"/>
<dbReference type="GO" id="GO:0016020">
    <property type="term" value="C:membrane"/>
    <property type="evidence" value="ECO:0007669"/>
    <property type="project" value="UniProtKB-SubCell"/>
</dbReference>
<keyword evidence="9" id="KW-1185">Reference proteome</keyword>
<keyword evidence="5 7" id="KW-0472">Membrane</keyword>
<evidence type="ECO:0000313" key="9">
    <source>
        <dbReference type="Proteomes" id="UP000192578"/>
    </source>
</evidence>
<evidence type="ECO:0000256" key="6">
    <source>
        <dbReference type="SAM" id="MobiDB-lite"/>
    </source>
</evidence>
<proteinExistence type="inferred from homology"/>
<dbReference type="AlphaFoldDB" id="A0A9X6NI56"/>
<dbReference type="PANTHER" id="PTHR31893:SF5">
    <property type="entry name" value="TRANSMEMBRANE PROTEIN 151 HOMOLOG"/>
    <property type="match status" value="1"/>
</dbReference>
<organism evidence="8 9">
    <name type="scientific">Hypsibius exemplaris</name>
    <name type="common">Freshwater tardigrade</name>
    <dbReference type="NCBI Taxonomy" id="2072580"/>
    <lineage>
        <taxon>Eukaryota</taxon>
        <taxon>Metazoa</taxon>
        <taxon>Ecdysozoa</taxon>
        <taxon>Tardigrada</taxon>
        <taxon>Eutardigrada</taxon>
        <taxon>Parachela</taxon>
        <taxon>Hypsibioidea</taxon>
        <taxon>Hypsibiidae</taxon>
        <taxon>Hypsibius</taxon>
    </lineage>
</organism>
<name>A0A9X6NI56_HYPEX</name>
<evidence type="ECO:0000256" key="7">
    <source>
        <dbReference type="SAM" id="Phobius"/>
    </source>
</evidence>
<evidence type="ECO:0000256" key="3">
    <source>
        <dbReference type="ARBA" id="ARBA00022692"/>
    </source>
</evidence>
<comment type="caution">
    <text evidence="8">The sequence shown here is derived from an EMBL/GenBank/DDBJ whole genome shotgun (WGS) entry which is preliminary data.</text>
</comment>
<comment type="subcellular location">
    <subcellularLocation>
        <location evidence="1">Membrane</location>
        <topology evidence="1">Multi-pass membrane protein</topology>
    </subcellularLocation>
</comment>
<comment type="similarity">
    <text evidence="2">Belongs to the TMEM151 family.</text>
</comment>
<sequence length="339" mass="37300">MEADDQEVSQTSASAPPDRNPPSSDLYDVALTPTDPSVAPNARTQPTLKVSTLGKLRDSDLESGSCPKSSQTSSAACGELWRSPATYCYLVSVVFVVMGILMAALFTALVTGDRGGVLALQICGGLLAGITYPAYIVKIFFFSDNFRYIKNAGISTTDLQGHIAEVRAARAAVVWTMSCYHMERRTRMVSSGKTMRVETYTVKVVTWTGTETFAFRSVWDESPPTLGGLDDYQRTRVKFRKTFRFGDADSAAQFSAQEAYFVAANRARDVSYDLSSALIIPGFQEAVMATTAAAGDRPFFLHVGWYCVAALLLLELPFSFFMMKQSAKKYFEYQKILQC</sequence>
<evidence type="ECO:0000256" key="1">
    <source>
        <dbReference type="ARBA" id="ARBA00004141"/>
    </source>
</evidence>
<dbReference type="Proteomes" id="UP000192578">
    <property type="component" value="Unassembled WGS sequence"/>
</dbReference>
<evidence type="ECO:0000256" key="4">
    <source>
        <dbReference type="ARBA" id="ARBA00022989"/>
    </source>
</evidence>
<feature type="transmembrane region" description="Helical" evidence="7">
    <location>
        <begin position="87"/>
        <end position="110"/>
    </location>
</feature>
<feature type="transmembrane region" description="Helical" evidence="7">
    <location>
        <begin position="299"/>
        <end position="321"/>
    </location>
</feature>
<dbReference type="EMBL" id="MTYJ01000417">
    <property type="protein sequence ID" value="OWA54522.1"/>
    <property type="molecule type" value="Genomic_DNA"/>
</dbReference>
<evidence type="ECO:0000313" key="8">
    <source>
        <dbReference type="EMBL" id="OWA54522.1"/>
    </source>
</evidence>
<keyword evidence="3 7" id="KW-0812">Transmembrane</keyword>
<dbReference type="Pfam" id="PF14857">
    <property type="entry name" value="TMEM151"/>
    <property type="match status" value="1"/>
</dbReference>
<dbReference type="PANTHER" id="PTHR31893">
    <property type="entry name" value="TRANSMEMBRANE PROTEIN 151 HOMOLOG"/>
    <property type="match status" value="1"/>
</dbReference>
<protein>
    <submittedName>
        <fullName evidence="8">Uncharacterized protein</fullName>
    </submittedName>
</protein>
<reference evidence="9" key="1">
    <citation type="submission" date="2017-01" db="EMBL/GenBank/DDBJ databases">
        <title>Comparative genomics of anhydrobiosis in the tardigrade Hypsibius dujardini.</title>
        <authorList>
            <person name="Yoshida Y."/>
            <person name="Koutsovoulos G."/>
            <person name="Laetsch D."/>
            <person name="Stevens L."/>
            <person name="Kumar S."/>
            <person name="Horikawa D."/>
            <person name="Ishino K."/>
            <person name="Komine S."/>
            <person name="Tomita M."/>
            <person name="Blaxter M."/>
            <person name="Arakawa K."/>
        </authorList>
    </citation>
    <scope>NUCLEOTIDE SEQUENCE [LARGE SCALE GENOMIC DNA]</scope>
    <source>
        <strain evidence="9">Z151</strain>
    </source>
</reference>
<feature type="region of interest" description="Disordered" evidence="6">
    <location>
        <begin position="1"/>
        <end position="45"/>
    </location>
</feature>
<evidence type="ECO:0000256" key="5">
    <source>
        <dbReference type="ARBA" id="ARBA00023136"/>
    </source>
</evidence>
<gene>
    <name evidence="8" type="ORF">BV898_18922</name>
</gene>
<evidence type="ECO:0000256" key="2">
    <source>
        <dbReference type="ARBA" id="ARBA00009583"/>
    </source>
</evidence>
<feature type="transmembrane region" description="Helical" evidence="7">
    <location>
        <begin position="116"/>
        <end position="141"/>
    </location>
</feature>
<keyword evidence="4 7" id="KW-1133">Transmembrane helix</keyword>
<accession>A0A9X6NI56</accession>
<dbReference type="InterPro" id="IPR026767">
    <property type="entry name" value="Tmem151"/>
</dbReference>